<sequence>MAPSKLLPAANYSLDSIFWPKTNTANYFSGNPLNRVSFLRADHDFLSSALKHPSASFLLLNDLAPLARDPSTLAYTTLDDIRDLVGDNPFSKSEEELIAEYDSSITLPLMLFLGIDERKQEGFEYGLFKGKPYFSVDITPKGTIERQALGIIDKMKSRNLCFLEGRTHVMLSAAEAAMYAQARALTDWNARNPFCAACGKPTLAVNAGMKRTCPSTDRAPSPTALKSAKDQRSPQPRPPCRTRNGISNLSFPRTDPVVIMAVISHNYDRILLGRQRFWPPKLYSTLAGFVEPGESIEEAVRREVWEESGVQIGKVMIHSSQPWPYPASLMIGAIAQALPDGETIHLEHDPELEDAQWLGLEEITVALDSSTNGLGELGEGTEGCGLKVPPRTAISNQLLRAAVVALSAIGNI</sequence>
<dbReference type="InterPro" id="IPR020084">
    <property type="entry name" value="NUDIX_hydrolase_CS"/>
</dbReference>
<dbReference type="InterPro" id="IPR015376">
    <property type="entry name" value="Znr_NADH_PPase"/>
</dbReference>
<protein>
    <submittedName>
        <fullName evidence="7">BgTH12-07406</fullName>
    </submittedName>
</protein>
<dbReference type="InterPro" id="IPR049734">
    <property type="entry name" value="NudC-like_C"/>
</dbReference>
<evidence type="ECO:0000256" key="1">
    <source>
        <dbReference type="ARBA" id="ARBA00001946"/>
    </source>
</evidence>
<dbReference type="EMBL" id="CAJHIT010000003">
    <property type="protein sequence ID" value="CAD6500223.1"/>
    <property type="molecule type" value="Genomic_DNA"/>
</dbReference>
<dbReference type="InterPro" id="IPR050241">
    <property type="entry name" value="NAD-cap_RNA_hydrolase_NudC"/>
</dbReference>
<accession>A0A9W4CWV3</accession>
<dbReference type="CDD" id="cd03429">
    <property type="entry name" value="NUDIX_NADH_pyrophosphatase_Nudt13"/>
    <property type="match status" value="1"/>
</dbReference>
<dbReference type="AlphaFoldDB" id="A0A9W4CWV3"/>
<proteinExistence type="predicted"/>
<organism evidence="7 8">
    <name type="scientific">Blumeria graminis f. sp. triticale</name>
    <dbReference type="NCBI Taxonomy" id="1689686"/>
    <lineage>
        <taxon>Eukaryota</taxon>
        <taxon>Fungi</taxon>
        <taxon>Dikarya</taxon>
        <taxon>Ascomycota</taxon>
        <taxon>Pezizomycotina</taxon>
        <taxon>Leotiomycetes</taxon>
        <taxon>Erysiphales</taxon>
        <taxon>Erysiphaceae</taxon>
        <taxon>Blumeria</taxon>
    </lineage>
</organism>
<dbReference type="Pfam" id="PF00293">
    <property type="entry name" value="NUDIX"/>
    <property type="match status" value="1"/>
</dbReference>
<evidence type="ECO:0000256" key="3">
    <source>
        <dbReference type="ARBA" id="ARBA00022801"/>
    </source>
</evidence>
<dbReference type="PANTHER" id="PTHR42904:SF6">
    <property type="entry name" value="NAD-CAPPED RNA HYDROLASE NUDT12"/>
    <property type="match status" value="1"/>
</dbReference>
<feature type="region of interest" description="Disordered" evidence="5">
    <location>
        <begin position="211"/>
        <end position="248"/>
    </location>
</feature>
<dbReference type="FunFam" id="3.90.79.10:FF:000042">
    <property type="entry name" value="Probable NADH pyrophosphatase"/>
    <property type="match status" value="1"/>
</dbReference>
<evidence type="ECO:0000256" key="2">
    <source>
        <dbReference type="ARBA" id="ARBA00022723"/>
    </source>
</evidence>
<dbReference type="GO" id="GO:0005829">
    <property type="term" value="C:cytosol"/>
    <property type="evidence" value="ECO:0007669"/>
    <property type="project" value="TreeGrafter"/>
</dbReference>
<dbReference type="GO" id="GO:0019677">
    <property type="term" value="P:NAD+ catabolic process"/>
    <property type="evidence" value="ECO:0007669"/>
    <property type="project" value="TreeGrafter"/>
</dbReference>
<evidence type="ECO:0000313" key="7">
    <source>
        <dbReference type="EMBL" id="CAD6500223.1"/>
    </source>
</evidence>
<reference evidence="7" key="1">
    <citation type="submission" date="2020-10" db="EMBL/GenBank/DDBJ databases">
        <authorList>
            <person name="Muller C M."/>
        </authorList>
    </citation>
    <scope>NUCLEOTIDE SEQUENCE</scope>
    <source>
        <strain evidence="7">THUN-12</strain>
    </source>
</reference>
<dbReference type="PROSITE" id="PS51462">
    <property type="entry name" value="NUDIX"/>
    <property type="match status" value="1"/>
</dbReference>
<dbReference type="Pfam" id="PF09296">
    <property type="entry name" value="NUDIX-like"/>
    <property type="match status" value="1"/>
</dbReference>
<comment type="cofactor">
    <cofactor evidence="1">
        <name>Mg(2+)</name>
        <dbReference type="ChEBI" id="CHEBI:18420"/>
    </cofactor>
</comment>
<name>A0A9W4CWV3_BLUGR</name>
<dbReference type="GO" id="GO:0005777">
    <property type="term" value="C:peroxisome"/>
    <property type="evidence" value="ECO:0007669"/>
    <property type="project" value="TreeGrafter"/>
</dbReference>
<evidence type="ECO:0000256" key="5">
    <source>
        <dbReference type="SAM" id="MobiDB-lite"/>
    </source>
</evidence>
<keyword evidence="4" id="KW-0460">Magnesium</keyword>
<keyword evidence="3" id="KW-0378">Hydrolase</keyword>
<evidence type="ECO:0000256" key="4">
    <source>
        <dbReference type="ARBA" id="ARBA00022842"/>
    </source>
</evidence>
<dbReference type="GO" id="GO:0035529">
    <property type="term" value="F:NADH pyrophosphatase activity"/>
    <property type="evidence" value="ECO:0007669"/>
    <property type="project" value="TreeGrafter"/>
</dbReference>
<comment type="caution">
    <text evidence="7">The sequence shown here is derived from an EMBL/GenBank/DDBJ whole genome shotgun (WGS) entry which is preliminary data.</text>
</comment>
<dbReference type="PROSITE" id="PS00893">
    <property type="entry name" value="NUDIX_BOX"/>
    <property type="match status" value="1"/>
</dbReference>
<evidence type="ECO:0000259" key="6">
    <source>
        <dbReference type="PROSITE" id="PS51462"/>
    </source>
</evidence>
<dbReference type="Pfam" id="PF09297">
    <property type="entry name" value="Zn_ribbon_NUD"/>
    <property type="match status" value="1"/>
</dbReference>
<dbReference type="GO" id="GO:0006742">
    <property type="term" value="P:NADP+ catabolic process"/>
    <property type="evidence" value="ECO:0007669"/>
    <property type="project" value="TreeGrafter"/>
</dbReference>
<gene>
    <name evidence="7" type="ORF">BGTH12_LOCUS1581</name>
</gene>
<dbReference type="PANTHER" id="PTHR42904">
    <property type="entry name" value="NUDIX HYDROLASE, NUDC SUBFAMILY"/>
    <property type="match status" value="1"/>
</dbReference>
<dbReference type="GO" id="GO:0046872">
    <property type="term" value="F:metal ion binding"/>
    <property type="evidence" value="ECO:0007669"/>
    <property type="project" value="UniProtKB-KW"/>
</dbReference>
<dbReference type="InterPro" id="IPR000086">
    <property type="entry name" value="NUDIX_hydrolase_dom"/>
</dbReference>
<dbReference type="Proteomes" id="UP000683417">
    <property type="component" value="Unassembled WGS sequence"/>
</dbReference>
<feature type="domain" description="Nudix hydrolase" evidence="6">
    <location>
        <begin position="252"/>
        <end position="380"/>
    </location>
</feature>
<evidence type="ECO:0000313" key="8">
    <source>
        <dbReference type="Proteomes" id="UP000683417"/>
    </source>
</evidence>
<dbReference type="InterPro" id="IPR015375">
    <property type="entry name" value="NADH_PPase-like_N"/>
</dbReference>
<keyword evidence="2" id="KW-0479">Metal-binding</keyword>